<protein>
    <submittedName>
        <fullName evidence="2">Uncharacterized protein</fullName>
    </submittedName>
</protein>
<evidence type="ECO:0000313" key="3">
    <source>
        <dbReference type="Proteomes" id="UP000799324"/>
    </source>
</evidence>
<sequence length="409" mass="41963">MGQATSQPTSPGITTPPAASSIAPAASSVPPAATSIDPAATGTPPAGTSIPPAAGPMSSPAVSAVASGETATKPACSLTPTPLADNPLTVKDPAPTGGYGSIAEDGGKWGNVFIHNSCEVTLTVLSVGVYKLGGPRDNTTVGGLGSPCEAQIVTLSSGASLVEPYRKTCPKPDKNGTVQYCAGEDKIAGQGVSIKISNPADPPNNVFQMEYALVKDPFRGGEGGDKFTRFNYDVSLLDCAKIEGITDTCATPEDHAKKAAGCPGYKGGVAVTFMSKDNGTDVDPSICGPIYCQGDKKCAQIYTWDRTREGEASLACNQEMKGDMHVDLCVTKNQERNNLAQSAWNKYTAVATKAMDFPPATACPNAGAAPASSAAGSKREIRTQTQPLPSYGGTPTWSRRGKPQTATGV</sequence>
<proteinExistence type="predicted"/>
<feature type="compositionally biased region" description="Low complexity" evidence="1">
    <location>
        <begin position="51"/>
        <end position="68"/>
    </location>
</feature>
<feature type="compositionally biased region" description="Polar residues" evidence="1">
    <location>
        <begin position="1"/>
        <end position="12"/>
    </location>
</feature>
<organism evidence="2 3">
    <name type="scientific">Lophiostoma macrostomum CBS 122681</name>
    <dbReference type="NCBI Taxonomy" id="1314788"/>
    <lineage>
        <taxon>Eukaryota</taxon>
        <taxon>Fungi</taxon>
        <taxon>Dikarya</taxon>
        <taxon>Ascomycota</taxon>
        <taxon>Pezizomycotina</taxon>
        <taxon>Dothideomycetes</taxon>
        <taxon>Pleosporomycetidae</taxon>
        <taxon>Pleosporales</taxon>
        <taxon>Lophiostomataceae</taxon>
        <taxon>Lophiostoma</taxon>
    </lineage>
</organism>
<keyword evidence="3" id="KW-1185">Reference proteome</keyword>
<feature type="compositionally biased region" description="Low complexity" evidence="1">
    <location>
        <begin position="13"/>
        <end position="36"/>
    </location>
</feature>
<dbReference type="AlphaFoldDB" id="A0A6A6SZB9"/>
<feature type="region of interest" description="Disordered" evidence="1">
    <location>
        <begin position="365"/>
        <end position="409"/>
    </location>
</feature>
<evidence type="ECO:0000256" key="1">
    <source>
        <dbReference type="SAM" id="MobiDB-lite"/>
    </source>
</evidence>
<dbReference type="EMBL" id="MU004405">
    <property type="protein sequence ID" value="KAF2652291.1"/>
    <property type="molecule type" value="Genomic_DNA"/>
</dbReference>
<name>A0A6A6SZB9_9PLEO</name>
<dbReference type="OrthoDB" id="3773432at2759"/>
<gene>
    <name evidence="2" type="ORF">K491DRAFT_719050</name>
</gene>
<feature type="region of interest" description="Disordered" evidence="1">
    <location>
        <begin position="1"/>
        <end position="92"/>
    </location>
</feature>
<feature type="compositionally biased region" description="Polar residues" evidence="1">
    <location>
        <begin position="383"/>
        <end position="397"/>
    </location>
</feature>
<evidence type="ECO:0000313" key="2">
    <source>
        <dbReference type="EMBL" id="KAF2652291.1"/>
    </source>
</evidence>
<feature type="compositionally biased region" description="Low complexity" evidence="1">
    <location>
        <begin position="365"/>
        <end position="376"/>
    </location>
</feature>
<dbReference type="Proteomes" id="UP000799324">
    <property type="component" value="Unassembled WGS sequence"/>
</dbReference>
<reference evidence="2" key="1">
    <citation type="journal article" date="2020" name="Stud. Mycol.">
        <title>101 Dothideomycetes genomes: a test case for predicting lifestyles and emergence of pathogens.</title>
        <authorList>
            <person name="Haridas S."/>
            <person name="Albert R."/>
            <person name="Binder M."/>
            <person name="Bloem J."/>
            <person name="Labutti K."/>
            <person name="Salamov A."/>
            <person name="Andreopoulos B."/>
            <person name="Baker S."/>
            <person name="Barry K."/>
            <person name="Bills G."/>
            <person name="Bluhm B."/>
            <person name="Cannon C."/>
            <person name="Castanera R."/>
            <person name="Culley D."/>
            <person name="Daum C."/>
            <person name="Ezra D."/>
            <person name="Gonzalez J."/>
            <person name="Henrissat B."/>
            <person name="Kuo A."/>
            <person name="Liang C."/>
            <person name="Lipzen A."/>
            <person name="Lutzoni F."/>
            <person name="Magnuson J."/>
            <person name="Mondo S."/>
            <person name="Nolan M."/>
            <person name="Ohm R."/>
            <person name="Pangilinan J."/>
            <person name="Park H.-J."/>
            <person name="Ramirez L."/>
            <person name="Alfaro M."/>
            <person name="Sun H."/>
            <person name="Tritt A."/>
            <person name="Yoshinaga Y."/>
            <person name="Zwiers L.-H."/>
            <person name="Turgeon B."/>
            <person name="Goodwin S."/>
            <person name="Spatafora J."/>
            <person name="Crous P."/>
            <person name="Grigoriev I."/>
        </authorList>
    </citation>
    <scope>NUCLEOTIDE SEQUENCE</scope>
    <source>
        <strain evidence="2">CBS 122681</strain>
    </source>
</reference>
<accession>A0A6A6SZB9</accession>